<sequence>MTLLVLGVLLWAAAHLFKRALPDVRAGMGDKGKALVALAIAVSIVLMVIGYRMAEIEDVLWIAPSFAYHVNNLLILIAIFMMSPAPRKGRLLNKMRHPMLTGFALWAAAHLWVNGDMPSVILFGGLLLWALVEMQVINKAEGAWSPSEIGTIAKDGMFFVASILLMGVIGYIHGLIGPNPFGG</sequence>
<feature type="transmembrane region" description="Helical" evidence="5">
    <location>
        <begin position="157"/>
        <end position="176"/>
    </location>
</feature>
<keyword evidence="2 5" id="KW-0812">Transmembrane</keyword>
<evidence type="ECO:0000313" key="8">
    <source>
        <dbReference type="Proteomes" id="UP000054823"/>
    </source>
</evidence>
<dbReference type="InterPro" id="IPR009915">
    <property type="entry name" value="NnrU_dom"/>
</dbReference>
<protein>
    <submittedName>
        <fullName evidence="7">Putative membrane protein</fullName>
    </submittedName>
</protein>
<feature type="transmembrane region" description="Helical" evidence="5">
    <location>
        <begin position="66"/>
        <end position="83"/>
    </location>
</feature>
<evidence type="ECO:0000256" key="4">
    <source>
        <dbReference type="ARBA" id="ARBA00023136"/>
    </source>
</evidence>
<accession>A0A0P1EUS1</accession>
<comment type="subcellular location">
    <subcellularLocation>
        <location evidence="1">Membrane</location>
        <topology evidence="1">Multi-pass membrane protein</topology>
    </subcellularLocation>
</comment>
<keyword evidence="3 5" id="KW-1133">Transmembrane helix</keyword>
<reference evidence="7 8" key="1">
    <citation type="submission" date="2015-09" db="EMBL/GenBank/DDBJ databases">
        <authorList>
            <consortium name="Swine Surveillance"/>
        </authorList>
    </citation>
    <scope>NUCLEOTIDE SEQUENCE [LARGE SCALE GENOMIC DNA]</scope>
    <source>
        <strain evidence="7 8">CECT 7688</strain>
    </source>
</reference>
<evidence type="ECO:0000313" key="7">
    <source>
        <dbReference type="EMBL" id="CUH54291.1"/>
    </source>
</evidence>
<evidence type="ECO:0000256" key="1">
    <source>
        <dbReference type="ARBA" id="ARBA00004141"/>
    </source>
</evidence>
<evidence type="ECO:0000256" key="5">
    <source>
        <dbReference type="SAM" id="Phobius"/>
    </source>
</evidence>
<keyword evidence="8" id="KW-1185">Reference proteome</keyword>
<dbReference type="AlphaFoldDB" id="A0A0P1EUS1"/>
<name>A0A0P1EUS1_9RHOB</name>
<evidence type="ECO:0000256" key="2">
    <source>
        <dbReference type="ARBA" id="ARBA00022692"/>
    </source>
</evidence>
<dbReference type="EMBL" id="CYPW01000040">
    <property type="protein sequence ID" value="CUH54291.1"/>
    <property type="molecule type" value="Genomic_DNA"/>
</dbReference>
<gene>
    <name evidence="7" type="ORF">SHM7688_03761</name>
</gene>
<feature type="domain" description="NnrU" evidence="6">
    <location>
        <begin position="3"/>
        <end position="177"/>
    </location>
</feature>
<organism evidence="7 8">
    <name type="scientific">Shimia marina</name>
    <dbReference type="NCBI Taxonomy" id="321267"/>
    <lineage>
        <taxon>Bacteria</taxon>
        <taxon>Pseudomonadati</taxon>
        <taxon>Pseudomonadota</taxon>
        <taxon>Alphaproteobacteria</taxon>
        <taxon>Rhodobacterales</taxon>
        <taxon>Roseobacteraceae</taxon>
    </lineage>
</organism>
<dbReference type="RefSeq" id="WP_058241424.1">
    <property type="nucleotide sequence ID" value="NZ_CYPW01000040.1"/>
</dbReference>
<dbReference type="STRING" id="321267.SHM7688_03761"/>
<dbReference type="Proteomes" id="UP000054823">
    <property type="component" value="Unassembled WGS sequence"/>
</dbReference>
<dbReference type="OrthoDB" id="5293641at2"/>
<evidence type="ECO:0000259" key="6">
    <source>
        <dbReference type="Pfam" id="PF07298"/>
    </source>
</evidence>
<proteinExistence type="predicted"/>
<dbReference type="GO" id="GO:0016020">
    <property type="term" value="C:membrane"/>
    <property type="evidence" value="ECO:0007669"/>
    <property type="project" value="UniProtKB-SubCell"/>
</dbReference>
<keyword evidence="4 5" id="KW-0472">Membrane</keyword>
<feature type="transmembrane region" description="Helical" evidence="5">
    <location>
        <begin position="35"/>
        <end position="54"/>
    </location>
</feature>
<dbReference type="Pfam" id="PF07298">
    <property type="entry name" value="NnrU"/>
    <property type="match status" value="1"/>
</dbReference>
<evidence type="ECO:0000256" key="3">
    <source>
        <dbReference type="ARBA" id="ARBA00022989"/>
    </source>
</evidence>